<reference evidence="11 12" key="1">
    <citation type="submission" date="2021-03" db="EMBL/GenBank/DDBJ databases">
        <authorList>
            <person name="Xin L."/>
        </authorList>
    </citation>
    <scope>NUCLEOTIDE SEQUENCE [LARGE SCALE GENOMIC DNA]</scope>
    <source>
        <strain evidence="11 12">XHU 5031</strain>
    </source>
</reference>
<name>A0ABS3IAE7_9MICO</name>
<keyword evidence="12" id="KW-1185">Reference proteome</keyword>
<dbReference type="EC" id="2.7.13.3" evidence="2"/>
<dbReference type="Proteomes" id="UP000664617">
    <property type="component" value="Unassembled WGS sequence"/>
</dbReference>
<sequence length="402" mass="42015">MVVWWDVAFVAILLLTAIQIAVGGARGTDLLLSCVAVAAIGLAYAGWGGPAARSRNQKAAVAYLVVVVIGTGAALTRSGDASLLLFAAFAHCWMLLDRRGWSVVASAALALSASLGILVREGFTPRTMTAVPAQMGVVLVFAVGLGMWVAWTMRRGEEHARLVDELRAAQDALARSHHAAGVEAERARIAREIHDTLAQGFTSVVMQAQAASAVLDVDGGAQAARDRLRLIEETARDNLDEARALVAAFAPAPLKEKSLLEALGRLVTRFGDETGLEAWFVVDGVLNLPPSAEVVLLRVAQEGLANVRRHAGAGAVEVRLTRVDDTVLLEVSDDGRGLPGGFGLGAGEGFGLSGMRERVAMAGGDLSIGPGRTGGTVLVARLPLNDAEDRGRRTGATEGRQG</sequence>
<reference evidence="12" key="2">
    <citation type="submission" date="2023-07" db="EMBL/GenBank/DDBJ databases">
        <title>Myceligenerans salitolerans sp. nov., a halotolerant actinomycete isolated from a salt lake in Xinjiang, China.</title>
        <authorList>
            <person name="Guan T."/>
        </authorList>
    </citation>
    <scope>NUCLEOTIDE SEQUENCE [LARGE SCALE GENOMIC DNA]</scope>
    <source>
        <strain evidence="12">XHU 5031</strain>
    </source>
</reference>
<dbReference type="CDD" id="cd16917">
    <property type="entry name" value="HATPase_UhpB-NarQ-NarX-like"/>
    <property type="match status" value="1"/>
</dbReference>
<keyword evidence="8" id="KW-0902">Two-component regulatory system</keyword>
<dbReference type="InterPro" id="IPR050482">
    <property type="entry name" value="Sensor_HK_TwoCompSys"/>
</dbReference>
<dbReference type="InterPro" id="IPR017205">
    <property type="entry name" value="Sig_transdc_His_kinase_ChrS"/>
</dbReference>
<evidence type="ECO:0000256" key="1">
    <source>
        <dbReference type="ARBA" id="ARBA00000085"/>
    </source>
</evidence>
<evidence type="ECO:0000259" key="10">
    <source>
        <dbReference type="PROSITE" id="PS50109"/>
    </source>
</evidence>
<dbReference type="SUPFAM" id="SSF55874">
    <property type="entry name" value="ATPase domain of HSP90 chaperone/DNA topoisomerase II/histidine kinase"/>
    <property type="match status" value="1"/>
</dbReference>
<feature type="transmembrane region" description="Helical" evidence="9">
    <location>
        <begin position="131"/>
        <end position="151"/>
    </location>
</feature>
<dbReference type="PROSITE" id="PS50109">
    <property type="entry name" value="HIS_KIN"/>
    <property type="match status" value="1"/>
</dbReference>
<evidence type="ECO:0000256" key="5">
    <source>
        <dbReference type="ARBA" id="ARBA00022741"/>
    </source>
</evidence>
<dbReference type="PIRSF" id="PIRSF037434">
    <property type="entry name" value="STHK_ChrS"/>
    <property type="match status" value="1"/>
</dbReference>
<keyword evidence="9" id="KW-0812">Transmembrane</keyword>
<dbReference type="Gene3D" id="3.30.565.10">
    <property type="entry name" value="Histidine kinase-like ATPase, C-terminal domain"/>
    <property type="match status" value="1"/>
</dbReference>
<evidence type="ECO:0000256" key="9">
    <source>
        <dbReference type="SAM" id="Phobius"/>
    </source>
</evidence>
<comment type="caution">
    <text evidence="11">The sequence shown here is derived from an EMBL/GenBank/DDBJ whole genome shotgun (WGS) entry which is preliminary data.</text>
</comment>
<dbReference type="Pfam" id="PF02518">
    <property type="entry name" value="HATPase_c"/>
    <property type="match status" value="1"/>
</dbReference>
<evidence type="ECO:0000256" key="4">
    <source>
        <dbReference type="ARBA" id="ARBA00022679"/>
    </source>
</evidence>
<dbReference type="Gene3D" id="1.20.5.1930">
    <property type="match status" value="1"/>
</dbReference>
<evidence type="ECO:0000313" key="11">
    <source>
        <dbReference type="EMBL" id="MBO0609996.1"/>
    </source>
</evidence>
<keyword evidence="6 11" id="KW-0418">Kinase</keyword>
<evidence type="ECO:0000256" key="6">
    <source>
        <dbReference type="ARBA" id="ARBA00022777"/>
    </source>
</evidence>
<dbReference type="EMBL" id="JAFMPK010000046">
    <property type="protein sequence ID" value="MBO0609996.1"/>
    <property type="molecule type" value="Genomic_DNA"/>
</dbReference>
<feature type="transmembrane region" description="Helical" evidence="9">
    <location>
        <begin position="30"/>
        <end position="47"/>
    </location>
</feature>
<gene>
    <name evidence="11" type="ORF">J0911_13270</name>
</gene>
<dbReference type="PANTHER" id="PTHR24421:SF10">
    <property type="entry name" value="NITRATE_NITRITE SENSOR PROTEIN NARQ"/>
    <property type="match status" value="1"/>
</dbReference>
<accession>A0ABS3IAE7</accession>
<evidence type="ECO:0000313" key="12">
    <source>
        <dbReference type="Proteomes" id="UP000664617"/>
    </source>
</evidence>
<feature type="domain" description="Histidine kinase" evidence="10">
    <location>
        <begin position="296"/>
        <end position="386"/>
    </location>
</feature>
<dbReference type="InterPro" id="IPR003594">
    <property type="entry name" value="HATPase_dom"/>
</dbReference>
<keyword evidence="4" id="KW-0808">Transferase</keyword>
<protein>
    <recommendedName>
        <fullName evidence="2">histidine kinase</fullName>
        <ecNumber evidence="2">2.7.13.3</ecNumber>
    </recommendedName>
</protein>
<evidence type="ECO:0000256" key="3">
    <source>
        <dbReference type="ARBA" id="ARBA00022553"/>
    </source>
</evidence>
<dbReference type="PANTHER" id="PTHR24421">
    <property type="entry name" value="NITRATE/NITRITE SENSOR PROTEIN NARX-RELATED"/>
    <property type="match status" value="1"/>
</dbReference>
<dbReference type="InterPro" id="IPR005467">
    <property type="entry name" value="His_kinase_dom"/>
</dbReference>
<feature type="transmembrane region" description="Helical" evidence="9">
    <location>
        <begin position="103"/>
        <end position="119"/>
    </location>
</feature>
<proteinExistence type="predicted"/>
<dbReference type="GO" id="GO:0016301">
    <property type="term" value="F:kinase activity"/>
    <property type="evidence" value="ECO:0007669"/>
    <property type="project" value="UniProtKB-KW"/>
</dbReference>
<feature type="transmembrane region" description="Helical" evidence="9">
    <location>
        <begin position="59"/>
        <end position="75"/>
    </location>
</feature>
<evidence type="ECO:0000256" key="2">
    <source>
        <dbReference type="ARBA" id="ARBA00012438"/>
    </source>
</evidence>
<dbReference type="Pfam" id="PF07730">
    <property type="entry name" value="HisKA_3"/>
    <property type="match status" value="1"/>
</dbReference>
<keyword evidence="9" id="KW-1133">Transmembrane helix</keyword>
<keyword evidence="9" id="KW-0472">Membrane</keyword>
<keyword evidence="7" id="KW-0067">ATP-binding</keyword>
<comment type="catalytic activity">
    <reaction evidence="1">
        <text>ATP + protein L-histidine = ADP + protein N-phospho-L-histidine.</text>
        <dbReference type="EC" id="2.7.13.3"/>
    </reaction>
</comment>
<evidence type="ECO:0000256" key="8">
    <source>
        <dbReference type="ARBA" id="ARBA00023012"/>
    </source>
</evidence>
<organism evidence="11 12">
    <name type="scientific">Myceligenerans salitolerans</name>
    <dbReference type="NCBI Taxonomy" id="1230528"/>
    <lineage>
        <taxon>Bacteria</taxon>
        <taxon>Bacillati</taxon>
        <taxon>Actinomycetota</taxon>
        <taxon>Actinomycetes</taxon>
        <taxon>Micrococcales</taxon>
        <taxon>Promicromonosporaceae</taxon>
        <taxon>Myceligenerans</taxon>
    </lineage>
</organism>
<keyword evidence="5" id="KW-0547">Nucleotide-binding</keyword>
<evidence type="ECO:0000256" key="7">
    <source>
        <dbReference type="ARBA" id="ARBA00022840"/>
    </source>
</evidence>
<dbReference type="InterPro" id="IPR011712">
    <property type="entry name" value="Sig_transdc_His_kin_sub3_dim/P"/>
</dbReference>
<dbReference type="InterPro" id="IPR036890">
    <property type="entry name" value="HATPase_C_sf"/>
</dbReference>
<dbReference type="SMART" id="SM00387">
    <property type="entry name" value="HATPase_c"/>
    <property type="match status" value="1"/>
</dbReference>
<keyword evidence="3" id="KW-0597">Phosphoprotein</keyword>